<feature type="compositionally biased region" description="Basic and acidic residues" evidence="1">
    <location>
        <begin position="42"/>
        <end position="63"/>
    </location>
</feature>
<gene>
    <name evidence="2" type="ORF">B0H67DRAFT_551154</name>
</gene>
<reference evidence="2" key="1">
    <citation type="submission" date="2023-06" db="EMBL/GenBank/DDBJ databases">
        <title>Genome-scale phylogeny and comparative genomics of the fungal order Sordariales.</title>
        <authorList>
            <consortium name="Lawrence Berkeley National Laboratory"/>
            <person name="Hensen N."/>
            <person name="Bonometti L."/>
            <person name="Westerberg I."/>
            <person name="Brannstrom I.O."/>
            <person name="Guillou S."/>
            <person name="Cros-Aarteil S."/>
            <person name="Calhoun S."/>
            <person name="Haridas S."/>
            <person name="Kuo A."/>
            <person name="Mondo S."/>
            <person name="Pangilinan J."/>
            <person name="Riley R."/>
            <person name="Labutti K."/>
            <person name="Andreopoulos B."/>
            <person name="Lipzen A."/>
            <person name="Chen C."/>
            <person name="Yanf M."/>
            <person name="Daum C."/>
            <person name="Ng V."/>
            <person name="Clum A."/>
            <person name="Steindorff A."/>
            <person name="Ohm R."/>
            <person name="Martin F."/>
            <person name="Silar P."/>
            <person name="Natvig D."/>
            <person name="Lalanne C."/>
            <person name="Gautier V."/>
            <person name="Ament-Velasquez S.L."/>
            <person name="Kruys A."/>
            <person name="Hutchinson M.I."/>
            <person name="Powell A.J."/>
            <person name="Barry K."/>
            <person name="Miller A.N."/>
            <person name="Grigoriev I.V."/>
            <person name="Debuchy R."/>
            <person name="Gladieux P."/>
            <person name="Thoren M.H."/>
            <person name="Johannesson H."/>
        </authorList>
    </citation>
    <scope>NUCLEOTIDE SEQUENCE</scope>
    <source>
        <strain evidence="2">SMH4607-1</strain>
    </source>
</reference>
<keyword evidence="3" id="KW-1185">Reference proteome</keyword>
<evidence type="ECO:0000313" key="3">
    <source>
        <dbReference type="Proteomes" id="UP001172102"/>
    </source>
</evidence>
<proteinExistence type="predicted"/>
<sequence>MPLPTQDALVHELRLGCEKMPPQNSLGQQHLRYKRMATIAAREDARQEKSLGREEPAKEDALSHRRQRMPYRCKRRATDRDPHRCKRRWSPLPTQKTLLSNEPHLCCKKMPTSIAAREDSHLHRCKRRALSHLRQRRATAREETSARLLPANHISERARKPDSWQRDKQHGITFGLSGSNMVPPVPRTLQRHHATRPHHYDHPHSLPPTHAVTPAIGRCQFPDKGGTGNRGWLPARELREVPETGGSLAGTRRGRYWNHVGESEGGTGTAWLEQEAWELRPVLGGANDCCRENTRPVQEAWELLFLRGRSKK</sequence>
<evidence type="ECO:0000313" key="2">
    <source>
        <dbReference type="EMBL" id="KAK0725639.1"/>
    </source>
</evidence>
<dbReference type="EMBL" id="JAUKUA010000002">
    <property type="protein sequence ID" value="KAK0725639.1"/>
    <property type="molecule type" value="Genomic_DNA"/>
</dbReference>
<feature type="region of interest" description="Disordered" evidence="1">
    <location>
        <begin position="42"/>
        <end position="66"/>
    </location>
</feature>
<dbReference type="Proteomes" id="UP001172102">
    <property type="component" value="Unassembled WGS sequence"/>
</dbReference>
<protein>
    <submittedName>
        <fullName evidence="2">Uncharacterized protein</fullName>
    </submittedName>
</protein>
<evidence type="ECO:0000256" key="1">
    <source>
        <dbReference type="SAM" id="MobiDB-lite"/>
    </source>
</evidence>
<organism evidence="2 3">
    <name type="scientific">Lasiosphaeris hirsuta</name>
    <dbReference type="NCBI Taxonomy" id="260670"/>
    <lineage>
        <taxon>Eukaryota</taxon>
        <taxon>Fungi</taxon>
        <taxon>Dikarya</taxon>
        <taxon>Ascomycota</taxon>
        <taxon>Pezizomycotina</taxon>
        <taxon>Sordariomycetes</taxon>
        <taxon>Sordariomycetidae</taxon>
        <taxon>Sordariales</taxon>
        <taxon>Lasiosphaeriaceae</taxon>
        <taxon>Lasiosphaeris</taxon>
    </lineage>
</organism>
<dbReference type="AlphaFoldDB" id="A0AA40B109"/>
<name>A0AA40B109_9PEZI</name>
<accession>A0AA40B109</accession>
<comment type="caution">
    <text evidence="2">The sequence shown here is derived from an EMBL/GenBank/DDBJ whole genome shotgun (WGS) entry which is preliminary data.</text>
</comment>